<dbReference type="PROSITE" id="PS50158">
    <property type="entry name" value="ZF_CCHC"/>
    <property type="match status" value="1"/>
</dbReference>
<evidence type="ECO:0000256" key="2">
    <source>
        <dbReference type="SAM" id="MobiDB-lite"/>
    </source>
</evidence>
<evidence type="ECO:0000313" key="4">
    <source>
        <dbReference type="EMBL" id="ETP46841.1"/>
    </source>
</evidence>
<feature type="region of interest" description="Disordered" evidence="2">
    <location>
        <begin position="246"/>
        <end position="333"/>
    </location>
</feature>
<feature type="region of interest" description="Disordered" evidence="2">
    <location>
        <begin position="46"/>
        <end position="88"/>
    </location>
</feature>
<dbReference type="InterPro" id="IPR001878">
    <property type="entry name" value="Znf_CCHC"/>
</dbReference>
<dbReference type="GO" id="GO:0003676">
    <property type="term" value="F:nucleic acid binding"/>
    <property type="evidence" value="ECO:0007669"/>
    <property type="project" value="InterPro"/>
</dbReference>
<organism evidence="4 5">
    <name type="scientific">Phytophthora nicotianae P10297</name>
    <dbReference type="NCBI Taxonomy" id="1317064"/>
    <lineage>
        <taxon>Eukaryota</taxon>
        <taxon>Sar</taxon>
        <taxon>Stramenopiles</taxon>
        <taxon>Oomycota</taxon>
        <taxon>Peronosporomycetes</taxon>
        <taxon>Peronosporales</taxon>
        <taxon>Peronosporaceae</taxon>
        <taxon>Phytophthora</taxon>
    </lineage>
</organism>
<evidence type="ECO:0000259" key="3">
    <source>
        <dbReference type="PROSITE" id="PS50158"/>
    </source>
</evidence>
<sequence length="603" mass="67211">MLQTRSHRVSNVIPRADVSGAASRSNENPDRLQTFFNSAMERILKKQRAAQGVPTVPPARRTEPQDVDMDSVGSDHGEYDPDDLDLPASRQATLSGKEDDEERARAGIGKVKSAFVRDQAPDDGRCLGLGGLFTGPARKWYRQLSRTTRGDWKELLHEFQVQFCGLGVSVARPYYHARKRVDETPLEYLHRLNVAGLRAKLRVKSGPSDVRREHVEHFIETLDDSDLGDQLALLRISDAGALEEKAASSDATKSAPTRKVQAVVTTNQPESDSDSGLSGSESDGDLRRTYLAATEGESQTQAAAPNEPDRTTSGQTPPPRDSGPGQRSPHGRRQFQRCTHCGSHCHDDLHCWKRLTCQRCGKRGHPSDRCLFVCRGCGEIHDAGKCQRRKDVKLGRAARSKLCIYTYVEKKSDVSQRKNLIDNARDLHGKRTSVVASVRKPDVLASAWVLKITRTQQVVQAGQDGTENQQRKSELALGFRRRGGHRDVAFARKVEYHVDESHQQECVGIGEGVYVTKGRTKMKDAILGMDFMVPAGIRLDLADRTFCLPDEIPIQLSGRRPLYGEHVSAVRLEELEVIEAGQKIEIPLRSKSSEKLWLTRREH</sequence>
<evidence type="ECO:0000256" key="1">
    <source>
        <dbReference type="PROSITE-ProRule" id="PRU00047"/>
    </source>
</evidence>
<proteinExistence type="predicted"/>
<gene>
    <name evidence="4" type="ORF">F442_06984</name>
</gene>
<feature type="domain" description="CCHC-type" evidence="3">
    <location>
        <begin position="357"/>
        <end position="370"/>
    </location>
</feature>
<protein>
    <recommendedName>
        <fullName evidence="3">CCHC-type domain-containing protein</fullName>
    </recommendedName>
</protein>
<dbReference type="EMBL" id="ANIY01001442">
    <property type="protein sequence ID" value="ETP46841.1"/>
    <property type="molecule type" value="Genomic_DNA"/>
</dbReference>
<dbReference type="GO" id="GO:0008270">
    <property type="term" value="F:zinc ion binding"/>
    <property type="evidence" value="ECO:0007669"/>
    <property type="project" value="UniProtKB-KW"/>
</dbReference>
<name>W2ZIN7_PHYNI</name>
<accession>W2ZIN7</accession>
<reference evidence="4 5" key="1">
    <citation type="submission" date="2013-11" db="EMBL/GenBank/DDBJ databases">
        <title>The Genome Sequence of Phytophthora parasitica P10297.</title>
        <authorList>
            <consortium name="The Broad Institute Genomics Platform"/>
            <person name="Russ C."/>
            <person name="Tyler B."/>
            <person name="Panabieres F."/>
            <person name="Shan W."/>
            <person name="Tripathy S."/>
            <person name="Grunwald N."/>
            <person name="Machado M."/>
            <person name="Johnson C.S."/>
            <person name="Walker B."/>
            <person name="Young S.K."/>
            <person name="Zeng Q."/>
            <person name="Gargeya S."/>
            <person name="Fitzgerald M."/>
            <person name="Haas B."/>
            <person name="Abouelleil A."/>
            <person name="Allen A.W."/>
            <person name="Alvarado L."/>
            <person name="Arachchi H.M."/>
            <person name="Berlin A.M."/>
            <person name="Chapman S.B."/>
            <person name="Gainer-Dewar J."/>
            <person name="Goldberg J."/>
            <person name="Griggs A."/>
            <person name="Gujja S."/>
            <person name="Hansen M."/>
            <person name="Howarth C."/>
            <person name="Imamovic A."/>
            <person name="Ireland A."/>
            <person name="Larimer J."/>
            <person name="McCowan C."/>
            <person name="Murphy C."/>
            <person name="Pearson M."/>
            <person name="Poon T.W."/>
            <person name="Priest M."/>
            <person name="Roberts A."/>
            <person name="Saif S."/>
            <person name="Shea T."/>
            <person name="Sisk P."/>
            <person name="Sykes S."/>
            <person name="Wortman J."/>
            <person name="Nusbaum C."/>
            <person name="Birren B."/>
        </authorList>
    </citation>
    <scope>NUCLEOTIDE SEQUENCE [LARGE SCALE GENOMIC DNA]</scope>
    <source>
        <strain evidence="4 5">P10297</strain>
    </source>
</reference>
<feature type="region of interest" description="Disordered" evidence="2">
    <location>
        <begin position="1"/>
        <end position="30"/>
    </location>
</feature>
<dbReference type="OrthoDB" id="125636at2759"/>
<keyword evidence="1" id="KW-0863">Zinc-finger</keyword>
<keyword evidence="1" id="KW-0479">Metal-binding</keyword>
<comment type="caution">
    <text evidence="4">The sequence shown here is derived from an EMBL/GenBank/DDBJ whole genome shotgun (WGS) entry which is preliminary data.</text>
</comment>
<dbReference type="Proteomes" id="UP000018948">
    <property type="component" value="Unassembled WGS sequence"/>
</dbReference>
<keyword evidence="1" id="KW-0862">Zinc</keyword>
<evidence type="ECO:0000313" key="5">
    <source>
        <dbReference type="Proteomes" id="UP000018948"/>
    </source>
</evidence>
<dbReference type="AlphaFoldDB" id="W2ZIN7"/>